<dbReference type="EMBL" id="JAUESC010000384">
    <property type="protein sequence ID" value="KAK0582390.1"/>
    <property type="molecule type" value="Genomic_DNA"/>
</dbReference>
<evidence type="ECO:0000256" key="1">
    <source>
        <dbReference type="ARBA" id="ARBA00022630"/>
    </source>
</evidence>
<sequence length="119" mass="13523">MDYAAMDYESATNFVKGKQVIVVGFHKSALDIAMECSEGLKNQCTVLYRTEQWNVPANLLWGLPLTCLCLNRFSELLEAWRRIPTESFGNNAFTTGSFSLFTLFQPHSIHTNRNALQKD</sequence>
<evidence type="ECO:0000313" key="6">
    <source>
        <dbReference type="Proteomes" id="UP001168877"/>
    </source>
</evidence>
<comment type="caution">
    <text evidence="5">The sequence shown here is derived from an EMBL/GenBank/DDBJ whole genome shotgun (WGS) entry which is preliminary data.</text>
</comment>
<keyword evidence="6" id="KW-1185">Reference proteome</keyword>
<comment type="similarity">
    <text evidence="4">Belongs to the FMO family.</text>
</comment>
<dbReference type="InterPro" id="IPR020946">
    <property type="entry name" value="Flavin_mOase-like"/>
</dbReference>
<protein>
    <recommendedName>
        <fullName evidence="4">Flavin-containing monooxygenase</fullName>
        <ecNumber evidence="4">1.-.-.-</ecNumber>
    </recommendedName>
</protein>
<organism evidence="5 6">
    <name type="scientific">Acer saccharum</name>
    <name type="common">Sugar maple</name>
    <dbReference type="NCBI Taxonomy" id="4024"/>
    <lineage>
        <taxon>Eukaryota</taxon>
        <taxon>Viridiplantae</taxon>
        <taxon>Streptophyta</taxon>
        <taxon>Embryophyta</taxon>
        <taxon>Tracheophyta</taxon>
        <taxon>Spermatophyta</taxon>
        <taxon>Magnoliopsida</taxon>
        <taxon>eudicotyledons</taxon>
        <taxon>Gunneridae</taxon>
        <taxon>Pentapetalae</taxon>
        <taxon>rosids</taxon>
        <taxon>malvids</taxon>
        <taxon>Sapindales</taxon>
        <taxon>Sapindaceae</taxon>
        <taxon>Hippocastanoideae</taxon>
        <taxon>Acereae</taxon>
        <taxon>Acer</taxon>
    </lineage>
</organism>
<dbReference type="AlphaFoldDB" id="A0AA39S2W6"/>
<dbReference type="GO" id="GO:0004499">
    <property type="term" value="F:N,N-dimethylaniline monooxygenase activity"/>
    <property type="evidence" value="ECO:0007669"/>
    <property type="project" value="InterPro"/>
</dbReference>
<proteinExistence type="inferred from homology"/>
<dbReference type="Proteomes" id="UP001168877">
    <property type="component" value="Unassembled WGS sequence"/>
</dbReference>
<gene>
    <name evidence="5" type="ORF">LWI29_025048</name>
</gene>
<dbReference type="GO" id="GO:0050660">
    <property type="term" value="F:flavin adenine dinucleotide binding"/>
    <property type="evidence" value="ECO:0007669"/>
    <property type="project" value="InterPro"/>
</dbReference>
<keyword evidence="1 4" id="KW-0285">Flavoprotein</keyword>
<reference evidence="5" key="2">
    <citation type="submission" date="2023-06" db="EMBL/GenBank/DDBJ databases">
        <authorList>
            <person name="Swenson N.G."/>
            <person name="Wegrzyn J.L."/>
            <person name="Mcevoy S.L."/>
        </authorList>
    </citation>
    <scope>NUCLEOTIDE SEQUENCE</scope>
    <source>
        <strain evidence="5">NS2018</strain>
        <tissue evidence="5">Leaf</tissue>
    </source>
</reference>
<keyword evidence="4" id="KW-0503">Monooxygenase</keyword>
<evidence type="ECO:0000256" key="3">
    <source>
        <dbReference type="ARBA" id="ARBA00023002"/>
    </source>
</evidence>
<dbReference type="SUPFAM" id="SSF51905">
    <property type="entry name" value="FAD/NAD(P)-binding domain"/>
    <property type="match status" value="1"/>
</dbReference>
<dbReference type="InterPro" id="IPR036188">
    <property type="entry name" value="FAD/NAD-bd_sf"/>
</dbReference>
<dbReference type="EC" id="1.-.-.-" evidence="4"/>
<dbReference type="Gene3D" id="3.50.50.60">
    <property type="entry name" value="FAD/NAD(P)-binding domain"/>
    <property type="match status" value="1"/>
</dbReference>
<dbReference type="Pfam" id="PF00743">
    <property type="entry name" value="FMO-like"/>
    <property type="match status" value="1"/>
</dbReference>
<evidence type="ECO:0000313" key="5">
    <source>
        <dbReference type="EMBL" id="KAK0582390.1"/>
    </source>
</evidence>
<reference evidence="5" key="1">
    <citation type="journal article" date="2022" name="Plant J.">
        <title>Strategies of tolerance reflected in two North American maple genomes.</title>
        <authorList>
            <person name="McEvoy S.L."/>
            <person name="Sezen U.U."/>
            <person name="Trouern-Trend A."/>
            <person name="McMahon S.M."/>
            <person name="Schaberg P.G."/>
            <person name="Yang J."/>
            <person name="Wegrzyn J.L."/>
            <person name="Swenson N.G."/>
        </authorList>
    </citation>
    <scope>NUCLEOTIDE SEQUENCE</scope>
    <source>
        <strain evidence="5">NS2018</strain>
    </source>
</reference>
<comment type="cofactor">
    <cofactor evidence="4">
        <name>FAD</name>
        <dbReference type="ChEBI" id="CHEBI:57692"/>
    </cofactor>
</comment>
<evidence type="ECO:0000256" key="2">
    <source>
        <dbReference type="ARBA" id="ARBA00022827"/>
    </source>
</evidence>
<keyword evidence="2 4" id="KW-0274">FAD</keyword>
<keyword evidence="3 4" id="KW-0560">Oxidoreductase</keyword>
<dbReference type="GO" id="GO:0050661">
    <property type="term" value="F:NADP binding"/>
    <property type="evidence" value="ECO:0007669"/>
    <property type="project" value="InterPro"/>
</dbReference>
<accession>A0AA39S2W6</accession>
<name>A0AA39S2W6_ACESA</name>
<evidence type="ECO:0000256" key="4">
    <source>
        <dbReference type="RuleBase" id="RU361177"/>
    </source>
</evidence>